<evidence type="ECO:0000313" key="3">
    <source>
        <dbReference type="Proteomes" id="UP000572754"/>
    </source>
</evidence>
<reference evidence="2 3" key="2">
    <citation type="submission" date="2020-05" db="EMBL/GenBank/DDBJ databases">
        <title>Identification and distribution of gene clusters putatively required for synthesis of sphingolipid metabolism inhibitors in phylogenetically diverse species of the filamentous fungus Fusarium.</title>
        <authorList>
            <person name="Kim H.-S."/>
            <person name="Busman M."/>
            <person name="Brown D.W."/>
            <person name="Divon H."/>
            <person name="Uhlig S."/>
            <person name="Proctor R.H."/>
        </authorList>
    </citation>
    <scope>NUCLEOTIDE SEQUENCE [LARGE SCALE GENOMIC DNA]</scope>
    <source>
        <strain evidence="2 3">NRRL 25331</strain>
    </source>
</reference>
<comment type="caution">
    <text evidence="2">The sequence shown here is derived from an EMBL/GenBank/DDBJ whole genome shotgun (WGS) entry which is preliminary data.</text>
</comment>
<keyword evidence="3" id="KW-1185">Reference proteome</keyword>
<protein>
    <submittedName>
        <fullName evidence="2">Uncharacterized protein</fullName>
    </submittedName>
</protein>
<sequence length="271" mass="31135">MKMSSLSDNSKKALIANLFDKSTDDIDLRDYQDYFRVIDDEIQFLNDYETFQSNNFKLHPNQLNQIALEVVQELKINPGAKQAAIIQKLYDKRLPQIHAQGETKGKALLEYILDGTIRIWIMVDTAGSSEPGDYGWRGERKFCDFVHGIFYPGQSAPAYPDNKETSVRDSELMAELKAEMASENTQIQSSLTHPLTAANMKKLTNITTHWANGLNQHLQFDADFRNLSVFPHNRWLFDALDMVHKWRQDNTPLPLENETEGQTELEQPPMK</sequence>
<accession>A0A8H5WQT2</accession>
<dbReference type="AlphaFoldDB" id="A0A8H5WQT2"/>
<feature type="region of interest" description="Disordered" evidence="1">
    <location>
        <begin position="251"/>
        <end position="271"/>
    </location>
</feature>
<evidence type="ECO:0000313" key="2">
    <source>
        <dbReference type="EMBL" id="KAF5666933.1"/>
    </source>
</evidence>
<dbReference type="Proteomes" id="UP000572754">
    <property type="component" value="Unassembled WGS sequence"/>
</dbReference>
<gene>
    <name evidence="2" type="ORF">FCIRC_10012</name>
</gene>
<dbReference type="EMBL" id="JAAQPE010000359">
    <property type="protein sequence ID" value="KAF5666933.1"/>
    <property type="molecule type" value="Genomic_DNA"/>
</dbReference>
<evidence type="ECO:0000256" key="1">
    <source>
        <dbReference type="SAM" id="MobiDB-lite"/>
    </source>
</evidence>
<organism evidence="2 3">
    <name type="scientific">Fusarium circinatum</name>
    <name type="common">Pitch canker fungus</name>
    <name type="synonym">Gibberella circinata</name>
    <dbReference type="NCBI Taxonomy" id="48490"/>
    <lineage>
        <taxon>Eukaryota</taxon>
        <taxon>Fungi</taxon>
        <taxon>Dikarya</taxon>
        <taxon>Ascomycota</taxon>
        <taxon>Pezizomycotina</taxon>
        <taxon>Sordariomycetes</taxon>
        <taxon>Hypocreomycetidae</taxon>
        <taxon>Hypocreales</taxon>
        <taxon>Nectriaceae</taxon>
        <taxon>Fusarium</taxon>
        <taxon>Fusarium fujikuroi species complex</taxon>
    </lineage>
</organism>
<proteinExistence type="predicted"/>
<reference evidence="3" key="1">
    <citation type="journal article" date="2020" name="BMC Genomics">
        <title>Correction to: Identification and distribution of gene clusters required for synthesis of sphingolipid metabolism inhibitors in diverse species of the filamentous fungus Fusarium.</title>
        <authorList>
            <person name="Kim H.S."/>
            <person name="Lohmar J.M."/>
            <person name="Busman M."/>
            <person name="Brown D.W."/>
            <person name="Naumann T.A."/>
            <person name="Divon H.H."/>
            <person name="Lysoe E."/>
            <person name="Uhlig S."/>
            <person name="Proctor R.H."/>
        </authorList>
    </citation>
    <scope>NUCLEOTIDE SEQUENCE [LARGE SCALE GENOMIC DNA]</scope>
    <source>
        <strain evidence="3">NRRL 25331</strain>
    </source>
</reference>
<name>A0A8H5WQT2_FUSCI</name>